<reference evidence="2 3" key="1">
    <citation type="submission" date="2020-02" db="EMBL/GenBank/DDBJ databases">
        <title>Streptomyces malaysiensis DSM14702 (JHCC583434, PFL_A843) Genome sequencing and assembly.</title>
        <authorList>
            <person name="Samborskyy M."/>
        </authorList>
    </citation>
    <scope>NUCLEOTIDE SEQUENCE [LARGE SCALE GENOMIC DNA]</scope>
    <source>
        <strain evidence="2 3">DSM 14702</strain>
    </source>
</reference>
<sequence>MACATRRTAPGGIRARSVRNPRREGLPASGLPLPGPTREPGREGRYSAKLPWRSRWPCRRPVCTQLPPLAPPDTTVREAAFASRTVPPPAGNEAAASPSPLDPVQRADPRRIHRNVRAATETERTHGRTATHTGSTRHAPHVRSYKNLAIRDTTS</sequence>
<accession>A0A7X5X5T8</accession>
<comment type="caution">
    <text evidence="2">The sequence shown here is derived from an EMBL/GenBank/DDBJ whole genome shotgun (WGS) entry which is preliminary data.</text>
</comment>
<dbReference type="Proteomes" id="UP000536624">
    <property type="component" value="Unassembled WGS sequence"/>
</dbReference>
<evidence type="ECO:0000256" key="1">
    <source>
        <dbReference type="SAM" id="MobiDB-lite"/>
    </source>
</evidence>
<feature type="region of interest" description="Disordered" evidence="1">
    <location>
        <begin position="1"/>
        <end position="51"/>
    </location>
</feature>
<organism evidence="2 3">
    <name type="scientific">Streptomyces malaysiensis</name>
    <dbReference type="NCBI Taxonomy" id="92644"/>
    <lineage>
        <taxon>Bacteria</taxon>
        <taxon>Bacillati</taxon>
        <taxon>Actinomycetota</taxon>
        <taxon>Actinomycetes</taxon>
        <taxon>Kitasatosporales</taxon>
        <taxon>Streptomycetaceae</taxon>
        <taxon>Streptomyces</taxon>
        <taxon>Streptomyces violaceusniger group</taxon>
    </lineage>
</organism>
<evidence type="ECO:0000313" key="3">
    <source>
        <dbReference type="Proteomes" id="UP000536624"/>
    </source>
</evidence>
<feature type="region of interest" description="Disordered" evidence="1">
    <location>
        <begin position="66"/>
        <end position="155"/>
    </location>
</feature>
<dbReference type="AlphaFoldDB" id="A0A7X5X5T8"/>
<gene>
    <name evidence="2" type="ORF">SMALB_5189</name>
</gene>
<dbReference type="EMBL" id="JAALLH010000001">
    <property type="protein sequence ID" value="NIY67143.1"/>
    <property type="molecule type" value="Genomic_DNA"/>
</dbReference>
<protein>
    <submittedName>
        <fullName evidence="2">Uncharacterized protein</fullName>
    </submittedName>
</protein>
<name>A0A7X5X5T8_STRMQ</name>
<proteinExistence type="predicted"/>
<evidence type="ECO:0000313" key="2">
    <source>
        <dbReference type="EMBL" id="NIY67143.1"/>
    </source>
</evidence>